<comment type="caution">
    <text evidence="1">The sequence shown here is derived from an EMBL/GenBank/DDBJ whole genome shotgun (WGS) entry which is preliminary data.</text>
</comment>
<dbReference type="AlphaFoldDB" id="A0A482YGZ2"/>
<gene>
    <name evidence="1" type="ORF">BDK88_1224</name>
</gene>
<evidence type="ECO:0000313" key="2">
    <source>
        <dbReference type="Proteomes" id="UP000291097"/>
    </source>
</evidence>
<name>A0A482YGZ2_9EURY</name>
<reference evidence="1 2" key="1">
    <citation type="submission" date="2019-02" db="EMBL/GenBank/DDBJ databases">
        <title>Genomic Encyclopedia of Archaeal and Bacterial Type Strains, Phase II (KMG-II): from individual species to whole genera.</title>
        <authorList>
            <person name="Goeker M."/>
        </authorList>
    </citation>
    <scope>NUCLEOTIDE SEQUENCE [LARGE SCALE GENOMIC DNA]</scope>
    <source>
        <strain evidence="1 2">DSM 18328</strain>
    </source>
</reference>
<dbReference type="Proteomes" id="UP000291097">
    <property type="component" value="Unassembled WGS sequence"/>
</dbReference>
<sequence length="78" mass="8211">MPLNEGGNELPFYITHTGNLFGKRVCILPDSSQYELGREFAAVSTGDGHSSAPDRHVVLSGSISGTLSAMAPLSDTEC</sequence>
<proteinExistence type="predicted"/>
<dbReference type="EMBL" id="SHMP01000003">
    <property type="protein sequence ID" value="RZV12319.1"/>
    <property type="molecule type" value="Genomic_DNA"/>
</dbReference>
<organism evidence="1 2">
    <name type="scientific">Natrinema hispanicum</name>
    <dbReference type="NCBI Taxonomy" id="392421"/>
    <lineage>
        <taxon>Archaea</taxon>
        <taxon>Methanobacteriati</taxon>
        <taxon>Methanobacteriota</taxon>
        <taxon>Stenosarchaea group</taxon>
        <taxon>Halobacteria</taxon>
        <taxon>Halobacteriales</taxon>
        <taxon>Natrialbaceae</taxon>
        <taxon>Natrinema</taxon>
    </lineage>
</organism>
<protein>
    <submittedName>
        <fullName evidence="1">Uncharacterized protein</fullName>
    </submittedName>
</protein>
<evidence type="ECO:0000313" key="1">
    <source>
        <dbReference type="EMBL" id="RZV12319.1"/>
    </source>
</evidence>
<accession>A0A482YGZ2</accession>